<dbReference type="GO" id="GO:0004721">
    <property type="term" value="F:phosphoprotein phosphatase activity"/>
    <property type="evidence" value="ECO:0007669"/>
    <property type="project" value="TreeGrafter"/>
</dbReference>
<evidence type="ECO:0000256" key="3">
    <source>
        <dbReference type="ARBA" id="ARBA00022553"/>
    </source>
</evidence>
<dbReference type="GO" id="GO:0000155">
    <property type="term" value="F:phosphorelay sensor kinase activity"/>
    <property type="evidence" value="ECO:0007669"/>
    <property type="project" value="InterPro"/>
</dbReference>
<evidence type="ECO:0000256" key="6">
    <source>
        <dbReference type="ARBA" id="ARBA00023012"/>
    </source>
</evidence>
<keyword evidence="7" id="KW-0812">Transmembrane</keyword>
<dbReference type="Gene3D" id="3.30.565.10">
    <property type="entry name" value="Histidine kinase-like ATPase, C-terminal domain"/>
    <property type="match status" value="1"/>
</dbReference>
<dbReference type="PANTHER" id="PTHR45453">
    <property type="entry name" value="PHOSPHATE REGULON SENSOR PROTEIN PHOR"/>
    <property type="match status" value="1"/>
</dbReference>
<dbReference type="Pfam" id="PF00512">
    <property type="entry name" value="HisKA"/>
    <property type="match status" value="1"/>
</dbReference>
<dbReference type="Pfam" id="PF02518">
    <property type="entry name" value="HATPase_c"/>
    <property type="match status" value="1"/>
</dbReference>
<dbReference type="AlphaFoldDB" id="A0A8J6YA28"/>
<dbReference type="GO" id="GO:0016036">
    <property type="term" value="P:cellular response to phosphate starvation"/>
    <property type="evidence" value="ECO:0007669"/>
    <property type="project" value="TreeGrafter"/>
</dbReference>
<dbReference type="InterPro" id="IPR036890">
    <property type="entry name" value="HATPase_C_sf"/>
</dbReference>
<dbReference type="SMART" id="SM00388">
    <property type="entry name" value="HisKA"/>
    <property type="match status" value="1"/>
</dbReference>
<keyword evidence="7" id="KW-1133">Transmembrane helix</keyword>
<dbReference type="PRINTS" id="PR00344">
    <property type="entry name" value="BCTRLSENSOR"/>
</dbReference>
<reference evidence="9 10" key="1">
    <citation type="submission" date="2020-08" db="EMBL/GenBank/DDBJ databases">
        <title>Acidobacteriota in marine sediments use diverse sulfur dissimilation pathways.</title>
        <authorList>
            <person name="Wasmund K."/>
        </authorList>
    </citation>
    <scope>NUCLEOTIDE SEQUENCE [LARGE SCALE GENOMIC DNA]</scope>
    <source>
        <strain evidence="9">MAG AM3-A</strain>
    </source>
</reference>
<dbReference type="InterPro" id="IPR003661">
    <property type="entry name" value="HisK_dim/P_dom"/>
</dbReference>
<keyword evidence="6" id="KW-0902">Two-component regulatory system</keyword>
<evidence type="ECO:0000313" key="10">
    <source>
        <dbReference type="Proteomes" id="UP000598633"/>
    </source>
</evidence>
<dbReference type="SUPFAM" id="SSF55874">
    <property type="entry name" value="ATPase domain of HSP90 chaperone/DNA topoisomerase II/histidine kinase"/>
    <property type="match status" value="1"/>
</dbReference>
<dbReference type="InterPro" id="IPR005467">
    <property type="entry name" value="His_kinase_dom"/>
</dbReference>
<evidence type="ECO:0000256" key="4">
    <source>
        <dbReference type="ARBA" id="ARBA00022679"/>
    </source>
</evidence>
<evidence type="ECO:0000256" key="2">
    <source>
        <dbReference type="ARBA" id="ARBA00012438"/>
    </source>
</evidence>
<feature type="domain" description="Histidine kinase" evidence="8">
    <location>
        <begin position="225"/>
        <end position="441"/>
    </location>
</feature>
<evidence type="ECO:0000256" key="1">
    <source>
        <dbReference type="ARBA" id="ARBA00000085"/>
    </source>
</evidence>
<sequence>MRRQGPLTTRHVIVAVLVMVVINAQLTWWIVFILRLNRTILGFERERLLAAARTEAARVETELFAARAALEAAVLMGDEPGRSAVPAPFVGWRTAFTFDSCPSTHVSESGVVELSVEAGLRCVTGVIGGEWGRSVLSVGALLEVIATGEDGPPGTALTEPYGGLTIRPRLEAWEAMLGDYRQRIVMLVSEGAFFAILLLVLIGLLWRSFRREVELERQHRNFLSAVTHELKSPLASMRLALETVIAGRASPEAGKIFIGNALEDVERLQDLVEKVLEATRFGEGWTEIHREDTDLSRLVEDSIEAFRRRALAANALLKADISPDIHAEVDAEAIAIMISNLLENAVKYGDDPVTVEVDLSMDGNRAVLEVGDNGAGISEEDVGLIFGRFYRGGDEMTRTTRGTGLGLYLVQQIVEAHRGKVGVASTGPAGTIFRVTVPGFEV</sequence>
<dbReference type="Proteomes" id="UP000598633">
    <property type="component" value="Unassembled WGS sequence"/>
</dbReference>
<feature type="transmembrane region" description="Helical" evidence="7">
    <location>
        <begin position="12"/>
        <end position="34"/>
    </location>
</feature>
<keyword evidence="5 9" id="KW-0418">Kinase</keyword>
<keyword evidence="7" id="KW-0472">Membrane</keyword>
<dbReference type="EMBL" id="JACXWA010000016">
    <property type="protein sequence ID" value="MBD3869980.1"/>
    <property type="molecule type" value="Genomic_DNA"/>
</dbReference>
<dbReference type="InterPro" id="IPR003594">
    <property type="entry name" value="HATPase_dom"/>
</dbReference>
<name>A0A8J6YA28_9BACT</name>
<dbReference type="Gene3D" id="1.10.287.130">
    <property type="match status" value="1"/>
</dbReference>
<dbReference type="EC" id="2.7.13.3" evidence="2"/>
<proteinExistence type="predicted"/>
<evidence type="ECO:0000259" key="8">
    <source>
        <dbReference type="PROSITE" id="PS50109"/>
    </source>
</evidence>
<dbReference type="InterPro" id="IPR050351">
    <property type="entry name" value="BphY/WalK/GraS-like"/>
</dbReference>
<dbReference type="CDD" id="cd00075">
    <property type="entry name" value="HATPase"/>
    <property type="match status" value="1"/>
</dbReference>
<dbReference type="SUPFAM" id="SSF47384">
    <property type="entry name" value="Homodimeric domain of signal transducing histidine kinase"/>
    <property type="match status" value="1"/>
</dbReference>
<dbReference type="PANTHER" id="PTHR45453:SF1">
    <property type="entry name" value="PHOSPHATE REGULON SENSOR PROTEIN PHOR"/>
    <property type="match status" value="1"/>
</dbReference>
<dbReference type="GO" id="GO:0005886">
    <property type="term" value="C:plasma membrane"/>
    <property type="evidence" value="ECO:0007669"/>
    <property type="project" value="TreeGrafter"/>
</dbReference>
<accession>A0A8J6YA28</accession>
<keyword evidence="4" id="KW-0808">Transferase</keyword>
<dbReference type="PROSITE" id="PS50109">
    <property type="entry name" value="HIS_KIN"/>
    <property type="match status" value="1"/>
</dbReference>
<comment type="caution">
    <text evidence="9">The sequence shown here is derived from an EMBL/GenBank/DDBJ whole genome shotgun (WGS) entry which is preliminary data.</text>
</comment>
<comment type="catalytic activity">
    <reaction evidence="1">
        <text>ATP + protein L-histidine = ADP + protein N-phospho-L-histidine.</text>
        <dbReference type="EC" id="2.7.13.3"/>
    </reaction>
</comment>
<evidence type="ECO:0000313" key="9">
    <source>
        <dbReference type="EMBL" id="MBD3869980.1"/>
    </source>
</evidence>
<organism evidence="9 10">
    <name type="scientific">Candidatus Sulfomarinibacter kjeldsenii</name>
    <dbReference type="NCBI Taxonomy" id="2885994"/>
    <lineage>
        <taxon>Bacteria</taxon>
        <taxon>Pseudomonadati</taxon>
        <taxon>Acidobacteriota</taxon>
        <taxon>Thermoanaerobaculia</taxon>
        <taxon>Thermoanaerobaculales</taxon>
        <taxon>Candidatus Sulfomarinibacteraceae</taxon>
        <taxon>Candidatus Sulfomarinibacter</taxon>
    </lineage>
</organism>
<gene>
    <name evidence="9" type="ORF">IFJ97_01305</name>
</gene>
<keyword evidence="3" id="KW-0597">Phosphoprotein</keyword>
<dbReference type="InterPro" id="IPR004358">
    <property type="entry name" value="Sig_transdc_His_kin-like_C"/>
</dbReference>
<dbReference type="SMART" id="SM00387">
    <property type="entry name" value="HATPase_c"/>
    <property type="match status" value="1"/>
</dbReference>
<dbReference type="InterPro" id="IPR036097">
    <property type="entry name" value="HisK_dim/P_sf"/>
</dbReference>
<dbReference type="CDD" id="cd00082">
    <property type="entry name" value="HisKA"/>
    <property type="match status" value="1"/>
</dbReference>
<protein>
    <recommendedName>
        <fullName evidence="2">histidine kinase</fullName>
        <ecNumber evidence="2">2.7.13.3</ecNumber>
    </recommendedName>
</protein>
<feature type="transmembrane region" description="Helical" evidence="7">
    <location>
        <begin position="184"/>
        <end position="206"/>
    </location>
</feature>
<evidence type="ECO:0000256" key="5">
    <source>
        <dbReference type="ARBA" id="ARBA00022777"/>
    </source>
</evidence>
<evidence type="ECO:0000256" key="7">
    <source>
        <dbReference type="SAM" id="Phobius"/>
    </source>
</evidence>
<dbReference type="FunFam" id="3.30.565.10:FF:000006">
    <property type="entry name" value="Sensor histidine kinase WalK"/>
    <property type="match status" value="1"/>
</dbReference>